<gene>
    <name evidence="1" type="ORF">ACE02W_01605</name>
</gene>
<dbReference type="SUPFAM" id="SSF47240">
    <property type="entry name" value="Ferritin-like"/>
    <property type="match status" value="1"/>
</dbReference>
<dbReference type="Proteomes" id="UP001576708">
    <property type="component" value="Unassembled WGS sequence"/>
</dbReference>
<proteinExistence type="predicted"/>
<sequence>MTSNVAQHQTELSADIKLVNELIELTQTGVDFYTRANTTVDDYSLKRIFIAQIKTYQGMLARFKQLLAQTLQQMGPHIGPHSVPPSQTRPYADVDALLIKQQLADALAVLCELERQRLNHLKQLIKKANHPRLISQLAEDIAWLQIHLDTLHLRSQAL</sequence>
<keyword evidence="2" id="KW-1185">Reference proteome</keyword>
<accession>A0ABV4VDY5</accession>
<dbReference type="EMBL" id="JBHFGU010000001">
    <property type="protein sequence ID" value="MFB2618507.1"/>
    <property type="molecule type" value="Genomic_DNA"/>
</dbReference>
<organism evidence="1 2">
    <name type="scientific">Shewanella mangrovisoli</name>
    <dbReference type="NCBI Taxonomy" id="2864211"/>
    <lineage>
        <taxon>Bacteria</taxon>
        <taxon>Pseudomonadati</taxon>
        <taxon>Pseudomonadota</taxon>
        <taxon>Gammaproteobacteria</taxon>
        <taxon>Alteromonadales</taxon>
        <taxon>Shewanellaceae</taxon>
        <taxon>Shewanella</taxon>
    </lineage>
</organism>
<comment type="caution">
    <text evidence="1">The sequence shown here is derived from an EMBL/GenBank/DDBJ whole genome shotgun (WGS) entry which is preliminary data.</text>
</comment>
<evidence type="ECO:0000313" key="1">
    <source>
        <dbReference type="EMBL" id="MFB2618507.1"/>
    </source>
</evidence>
<dbReference type="Gene3D" id="1.20.1260.10">
    <property type="match status" value="1"/>
</dbReference>
<dbReference type="RefSeq" id="WP_342200572.1">
    <property type="nucleotide sequence ID" value="NZ_JBCATE010000001.1"/>
</dbReference>
<evidence type="ECO:0000313" key="2">
    <source>
        <dbReference type="Proteomes" id="UP001576708"/>
    </source>
</evidence>
<evidence type="ECO:0008006" key="3">
    <source>
        <dbReference type="Google" id="ProtNLM"/>
    </source>
</evidence>
<dbReference type="InterPro" id="IPR009078">
    <property type="entry name" value="Ferritin-like_SF"/>
</dbReference>
<dbReference type="InterPro" id="IPR012347">
    <property type="entry name" value="Ferritin-like"/>
</dbReference>
<protein>
    <recommendedName>
        <fullName evidence="3">DUF2383 domain-containing protein</fullName>
    </recommendedName>
</protein>
<name>A0ABV4VDY5_9GAMM</name>
<reference evidence="1 2" key="1">
    <citation type="submission" date="2024-09" db="EMBL/GenBank/DDBJ databases">
        <authorList>
            <person name="Zhang Y."/>
        </authorList>
    </citation>
    <scope>NUCLEOTIDE SEQUENCE [LARGE SCALE GENOMIC DNA]</scope>
    <source>
        <strain evidence="1 2">ZJ318</strain>
    </source>
</reference>